<dbReference type="InterPro" id="IPR018681">
    <property type="entry name" value="DUF2165_transmembrane"/>
</dbReference>
<dbReference type="OrthoDB" id="7618855at2"/>
<feature type="transmembrane region" description="Helical" evidence="1">
    <location>
        <begin position="108"/>
        <end position="128"/>
    </location>
</feature>
<dbReference type="Proteomes" id="UP000199459">
    <property type="component" value="Unassembled WGS sequence"/>
</dbReference>
<proteinExistence type="predicted"/>
<keyword evidence="1" id="KW-1133">Transmembrane helix</keyword>
<evidence type="ECO:0000313" key="3">
    <source>
        <dbReference type="Proteomes" id="UP000199459"/>
    </source>
</evidence>
<keyword evidence="1" id="KW-0812">Transmembrane</keyword>
<evidence type="ECO:0000256" key="1">
    <source>
        <dbReference type="SAM" id="Phobius"/>
    </source>
</evidence>
<dbReference type="RefSeq" id="WP_090627203.1">
    <property type="nucleotide sequence ID" value="NZ_FOCP01000001.1"/>
</dbReference>
<organism evidence="2 3">
    <name type="scientific">Nitrosomonas marina</name>
    <dbReference type="NCBI Taxonomy" id="917"/>
    <lineage>
        <taxon>Bacteria</taxon>
        <taxon>Pseudomonadati</taxon>
        <taxon>Pseudomonadota</taxon>
        <taxon>Betaproteobacteria</taxon>
        <taxon>Nitrosomonadales</taxon>
        <taxon>Nitrosomonadaceae</taxon>
        <taxon>Nitrosomonas</taxon>
    </lineage>
</organism>
<gene>
    <name evidence="2" type="ORF">SAMN05216325_101284</name>
</gene>
<protein>
    <submittedName>
        <fullName evidence="2">Predicted small integral membrane protein</fullName>
    </submittedName>
</protein>
<accession>A0A1H8ASH9</accession>
<reference evidence="2 3" key="1">
    <citation type="submission" date="2016-10" db="EMBL/GenBank/DDBJ databases">
        <authorList>
            <person name="de Groot N.N."/>
        </authorList>
    </citation>
    <scope>NUCLEOTIDE SEQUENCE [LARGE SCALE GENOMIC DNA]</scope>
    <source>
        <strain evidence="2 3">Nm22</strain>
    </source>
</reference>
<dbReference type="Pfam" id="PF09933">
    <property type="entry name" value="DUF2165"/>
    <property type="match status" value="1"/>
</dbReference>
<keyword evidence="1" id="KW-0472">Membrane</keyword>
<dbReference type="AlphaFoldDB" id="A0A1H8ASH9"/>
<evidence type="ECO:0000313" key="2">
    <source>
        <dbReference type="EMBL" id="SEM72914.1"/>
    </source>
</evidence>
<feature type="transmembrane region" description="Helical" evidence="1">
    <location>
        <begin position="140"/>
        <end position="157"/>
    </location>
</feature>
<name>A0A1H8ASH9_9PROT</name>
<feature type="transmembrane region" description="Helical" evidence="1">
    <location>
        <begin position="64"/>
        <end position="88"/>
    </location>
</feature>
<sequence>MYTRLSKVVLVWAVAFFALLVVFNNVTDYESNYTIVAHVLKMDTTFPGNTGMWRAIEAPWAHHLVYGLIILIEAIIAALCCFGGFYLFKARHNLALFNRSKRFAISGLTLGILLWFTGIIAIGGEWFLMWQSQVANGQQAAFRLVMILAAILIYVVLPDDDRNA</sequence>
<dbReference type="EMBL" id="FOCP01000001">
    <property type="protein sequence ID" value="SEM72914.1"/>
    <property type="molecule type" value="Genomic_DNA"/>
</dbReference>